<keyword evidence="3 5" id="KW-0378">Hydrolase</keyword>
<comment type="subunit">
    <text evidence="5">Heterooligomer composed of large and small subunits.</text>
</comment>
<proteinExistence type="inferred from homology"/>
<organism evidence="10 11">
    <name type="scientific">Candidatus Faecivivens stercoripullorum</name>
    <dbReference type="NCBI Taxonomy" id="2840805"/>
    <lineage>
        <taxon>Bacteria</taxon>
        <taxon>Bacillati</taxon>
        <taxon>Bacillota</taxon>
        <taxon>Clostridia</taxon>
        <taxon>Eubacteriales</taxon>
        <taxon>Oscillospiraceae</taxon>
        <taxon>Oscillospiraceae incertae sedis</taxon>
        <taxon>Candidatus Faecivivens</taxon>
    </lineage>
</organism>
<evidence type="ECO:0000259" key="8">
    <source>
        <dbReference type="Pfam" id="PF02601"/>
    </source>
</evidence>
<evidence type="ECO:0000313" key="11">
    <source>
        <dbReference type="Proteomes" id="UP000824160"/>
    </source>
</evidence>
<keyword evidence="7" id="KW-0175">Coiled coil</keyword>
<sequence length="447" mass="49338">MNQILTVSQINGYLKGLLDEDVQLKSIYIRGEISNFTNHLRTGHFYFTLKDARTSIKAVMFKWNASRLRFLPQNGMSVIIFGSVQLFERDGICQIICADMQPDGLGALYMAFEQLKERLGREGLFDQSHKKPLPSYPQKIAVVTAKTGAALQDIIHILSRRWPLGELILCPALVQGENAPASIVSALQVAERVSPDVIIVGRGGGSLEDLWAFNDERVARAIYDCRIPVISAVGHETDVTICDLVADLRAPTPSAAAELCAPDISVLRREVAEIAESLDRCLSDRIRLEEAKVNGYQRRLSVSSPAIQLERRMEKLENLKKRMQTAVQTLEAAASSRYMAAAYRLKAHSPEGKIREGENRLTAAAANLQTAMAIRLERAERQLSGNAARLEDLSPMRVLARGYTLTMDDGGMPVSLHTLHPGDRLVTRFADGTAESIVSSVNRGQSD</sequence>
<feature type="coiled-coil region" evidence="7">
    <location>
        <begin position="306"/>
        <end position="336"/>
    </location>
</feature>
<keyword evidence="2 5" id="KW-0540">Nuclease</keyword>
<name>A0A9D1KQV5_9FIRM</name>
<dbReference type="PANTHER" id="PTHR30008:SF0">
    <property type="entry name" value="EXODEOXYRIBONUCLEASE 7 LARGE SUBUNIT"/>
    <property type="match status" value="1"/>
</dbReference>
<evidence type="ECO:0000259" key="9">
    <source>
        <dbReference type="Pfam" id="PF13742"/>
    </source>
</evidence>
<comment type="catalytic activity">
    <reaction evidence="5 6">
        <text>Exonucleolytic cleavage in either 5'- to 3'- or 3'- to 5'-direction to yield nucleoside 5'-phosphates.</text>
        <dbReference type="EC" id="3.1.11.6"/>
    </reaction>
</comment>
<comment type="similarity">
    <text evidence="5 6">Belongs to the XseA family.</text>
</comment>
<protein>
    <recommendedName>
        <fullName evidence="5">Exodeoxyribonuclease 7 large subunit</fullName>
        <ecNumber evidence="5">3.1.11.6</ecNumber>
    </recommendedName>
    <alternativeName>
        <fullName evidence="5">Exodeoxyribonuclease VII large subunit</fullName>
        <shortName evidence="5">Exonuclease VII large subunit</shortName>
    </alternativeName>
</protein>
<evidence type="ECO:0000256" key="4">
    <source>
        <dbReference type="ARBA" id="ARBA00022839"/>
    </source>
</evidence>
<dbReference type="NCBIfam" id="TIGR00237">
    <property type="entry name" value="xseA"/>
    <property type="match status" value="1"/>
</dbReference>
<evidence type="ECO:0000256" key="7">
    <source>
        <dbReference type="SAM" id="Coils"/>
    </source>
</evidence>
<dbReference type="HAMAP" id="MF_00378">
    <property type="entry name" value="Exonuc_7_L"/>
    <property type="match status" value="1"/>
</dbReference>
<dbReference type="Pfam" id="PF13742">
    <property type="entry name" value="tRNA_anti_2"/>
    <property type="match status" value="1"/>
</dbReference>
<dbReference type="GO" id="GO:0003676">
    <property type="term" value="F:nucleic acid binding"/>
    <property type="evidence" value="ECO:0007669"/>
    <property type="project" value="InterPro"/>
</dbReference>
<evidence type="ECO:0000313" key="10">
    <source>
        <dbReference type="EMBL" id="HIT93654.1"/>
    </source>
</evidence>
<dbReference type="GO" id="GO:0006308">
    <property type="term" value="P:DNA catabolic process"/>
    <property type="evidence" value="ECO:0007669"/>
    <property type="project" value="UniProtKB-UniRule"/>
</dbReference>
<comment type="subcellular location">
    <subcellularLocation>
        <location evidence="5 6">Cytoplasm</location>
    </subcellularLocation>
</comment>
<dbReference type="EC" id="3.1.11.6" evidence="5"/>
<evidence type="ECO:0000256" key="5">
    <source>
        <dbReference type="HAMAP-Rule" id="MF_00378"/>
    </source>
</evidence>
<feature type="domain" description="Exonuclease VII large subunit C-terminal" evidence="8">
    <location>
        <begin position="124"/>
        <end position="436"/>
    </location>
</feature>
<dbReference type="GO" id="GO:0005737">
    <property type="term" value="C:cytoplasm"/>
    <property type="evidence" value="ECO:0007669"/>
    <property type="project" value="UniProtKB-SubCell"/>
</dbReference>
<accession>A0A9D1KQV5</accession>
<keyword evidence="1 5" id="KW-0963">Cytoplasm</keyword>
<evidence type="ECO:0000256" key="2">
    <source>
        <dbReference type="ARBA" id="ARBA00022722"/>
    </source>
</evidence>
<keyword evidence="4 5" id="KW-0269">Exonuclease</keyword>
<dbReference type="GO" id="GO:0008855">
    <property type="term" value="F:exodeoxyribonuclease VII activity"/>
    <property type="evidence" value="ECO:0007669"/>
    <property type="project" value="UniProtKB-UniRule"/>
</dbReference>
<evidence type="ECO:0000256" key="3">
    <source>
        <dbReference type="ARBA" id="ARBA00022801"/>
    </source>
</evidence>
<comment type="caution">
    <text evidence="10">The sequence shown here is derived from an EMBL/GenBank/DDBJ whole genome shotgun (WGS) entry which is preliminary data.</text>
</comment>
<dbReference type="InterPro" id="IPR020579">
    <property type="entry name" value="Exonuc_VII_lsu_C"/>
</dbReference>
<reference evidence="10" key="1">
    <citation type="submission" date="2020-10" db="EMBL/GenBank/DDBJ databases">
        <authorList>
            <person name="Gilroy R."/>
        </authorList>
    </citation>
    <scope>NUCLEOTIDE SEQUENCE</scope>
    <source>
        <strain evidence="10">ChiBcec7-5410</strain>
    </source>
</reference>
<dbReference type="CDD" id="cd04489">
    <property type="entry name" value="ExoVII_LU_OBF"/>
    <property type="match status" value="1"/>
</dbReference>
<dbReference type="PANTHER" id="PTHR30008">
    <property type="entry name" value="EXODEOXYRIBONUCLEASE 7 LARGE SUBUNIT"/>
    <property type="match status" value="1"/>
</dbReference>
<dbReference type="AlphaFoldDB" id="A0A9D1KQV5"/>
<feature type="domain" description="OB-fold nucleic acid binding" evidence="9">
    <location>
        <begin position="5"/>
        <end position="101"/>
    </location>
</feature>
<dbReference type="InterPro" id="IPR025824">
    <property type="entry name" value="OB-fold_nuc-bd_dom"/>
</dbReference>
<dbReference type="Pfam" id="PF02601">
    <property type="entry name" value="Exonuc_VII_L"/>
    <property type="match status" value="1"/>
</dbReference>
<dbReference type="EMBL" id="DVLW01000017">
    <property type="protein sequence ID" value="HIT93654.1"/>
    <property type="molecule type" value="Genomic_DNA"/>
</dbReference>
<reference evidence="10" key="2">
    <citation type="journal article" date="2021" name="PeerJ">
        <title>Extensive microbial diversity within the chicken gut microbiome revealed by metagenomics and culture.</title>
        <authorList>
            <person name="Gilroy R."/>
            <person name="Ravi A."/>
            <person name="Getino M."/>
            <person name="Pursley I."/>
            <person name="Horton D.L."/>
            <person name="Alikhan N.F."/>
            <person name="Baker D."/>
            <person name="Gharbi K."/>
            <person name="Hall N."/>
            <person name="Watson M."/>
            <person name="Adriaenssens E.M."/>
            <person name="Foster-Nyarko E."/>
            <person name="Jarju S."/>
            <person name="Secka A."/>
            <person name="Antonio M."/>
            <person name="Oren A."/>
            <person name="Chaudhuri R.R."/>
            <person name="La Ragione R."/>
            <person name="Hildebrand F."/>
            <person name="Pallen M.J."/>
        </authorList>
    </citation>
    <scope>NUCLEOTIDE SEQUENCE</scope>
    <source>
        <strain evidence="10">ChiBcec7-5410</strain>
    </source>
</reference>
<comment type="function">
    <text evidence="5">Bidirectionally degrades single-stranded DNA into large acid-insoluble oligonucleotides, which are then degraded further into small acid-soluble oligonucleotides.</text>
</comment>
<gene>
    <name evidence="5" type="primary">xseA</name>
    <name evidence="10" type="ORF">IAC43_00560</name>
</gene>
<evidence type="ECO:0000256" key="6">
    <source>
        <dbReference type="RuleBase" id="RU004355"/>
    </source>
</evidence>
<dbReference type="InterPro" id="IPR003753">
    <property type="entry name" value="Exonuc_VII_L"/>
</dbReference>
<dbReference type="GO" id="GO:0009318">
    <property type="term" value="C:exodeoxyribonuclease VII complex"/>
    <property type="evidence" value="ECO:0007669"/>
    <property type="project" value="UniProtKB-UniRule"/>
</dbReference>
<dbReference type="Proteomes" id="UP000824160">
    <property type="component" value="Unassembled WGS sequence"/>
</dbReference>
<evidence type="ECO:0000256" key="1">
    <source>
        <dbReference type="ARBA" id="ARBA00022490"/>
    </source>
</evidence>